<organism evidence="1 2">
    <name type="scientific">Schizophyllum amplum</name>
    <dbReference type="NCBI Taxonomy" id="97359"/>
    <lineage>
        <taxon>Eukaryota</taxon>
        <taxon>Fungi</taxon>
        <taxon>Dikarya</taxon>
        <taxon>Basidiomycota</taxon>
        <taxon>Agaricomycotina</taxon>
        <taxon>Agaricomycetes</taxon>
        <taxon>Agaricomycetidae</taxon>
        <taxon>Agaricales</taxon>
        <taxon>Schizophyllaceae</taxon>
        <taxon>Schizophyllum</taxon>
    </lineage>
</organism>
<dbReference type="EMBL" id="VDMD01000032">
    <property type="protein sequence ID" value="TRM58861.1"/>
    <property type="molecule type" value="Genomic_DNA"/>
</dbReference>
<keyword evidence="2" id="KW-1185">Reference proteome</keyword>
<protein>
    <recommendedName>
        <fullName evidence="3">F-box domain-containing protein</fullName>
    </recommendedName>
</protein>
<accession>A0A550C232</accession>
<comment type="caution">
    <text evidence="1">The sequence shown here is derived from an EMBL/GenBank/DDBJ whole genome shotgun (WGS) entry which is preliminary data.</text>
</comment>
<gene>
    <name evidence="1" type="ORF">BD626DRAFT_633653</name>
</gene>
<name>A0A550C232_9AGAR</name>
<reference evidence="1 2" key="1">
    <citation type="journal article" date="2019" name="New Phytol.">
        <title>Comparative genomics reveals unique wood-decay strategies and fruiting body development in the Schizophyllaceae.</title>
        <authorList>
            <person name="Almasi E."/>
            <person name="Sahu N."/>
            <person name="Krizsan K."/>
            <person name="Balint B."/>
            <person name="Kovacs G.M."/>
            <person name="Kiss B."/>
            <person name="Cseklye J."/>
            <person name="Drula E."/>
            <person name="Henrissat B."/>
            <person name="Nagy I."/>
            <person name="Chovatia M."/>
            <person name="Adam C."/>
            <person name="LaButti K."/>
            <person name="Lipzen A."/>
            <person name="Riley R."/>
            <person name="Grigoriev I.V."/>
            <person name="Nagy L.G."/>
        </authorList>
    </citation>
    <scope>NUCLEOTIDE SEQUENCE [LARGE SCALE GENOMIC DNA]</scope>
    <source>
        <strain evidence="1 2">NL-1724</strain>
    </source>
</reference>
<dbReference type="Proteomes" id="UP000320762">
    <property type="component" value="Unassembled WGS sequence"/>
</dbReference>
<proteinExistence type="predicted"/>
<sequence length="447" mass="49429">MSDPGIDAQRSGLVSSRHAANSALLEYSSVLDTQLNPTHTSSHQRQQVAALDVHRSDVAPVHRLVSDVLLDIFIATTRSEDHYSQLAMARTVSHVSTLWRTLARSGTPQLWTCVAVSSRRDLELYMTHYISLTGDAPLDLFCRSTAVVQLFLETLRPYASRWRSASLIGKAGAVCAGSDLYVTPNLLSLGIISDEGPEEEGLVSRFDAPRLQKLRLTIAKVTSDRQLVLRTSRALVRVSISTMASFPITHIMPLLQQCDATLQQLDISMPLIPLSLETTPTNPLTSACAMHALTALELEYEACALLLSHIEAPNLIELHVYDPPAYFLDVLLDYTTRHSLQHLAHLLLDNLHSDPGLKLLRVLERLDALEELYIAHSAVSIAHSAVSITHSAVSITHSAVSEELMRSLICQNDVLPLVPKLRSCRSSRNCARWTYSTDTVARYHWPG</sequence>
<dbReference type="OrthoDB" id="2653019at2759"/>
<evidence type="ECO:0000313" key="1">
    <source>
        <dbReference type="EMBL" id="TRM58861.1"/>
    </source>
</evidence>
<dbReference type="AlphaFoldDB" id="A0A550C232"/>
<evidence type="ECO:0008006" key="3">
    <source>
        <dbReference type="Google" id="ProtNLM"/>
    </source>
</evidence>
<evidence type="ECO:0000313" key="2">
    <source>
        <dbReference type="Proteomes" id="UP000320762"/>
    </source>
</evidence>